<dbReference type="RefSeq" id="WP_059420493.1">
    <property type="nucleotide sequence ID" value="NZ_DF968330.1"/>
</dbReference>
<protein>
    <recommendedName>
        <fullName evidence="3">ABM domain-containing protein</fullName>
    </recommendedName>
</protein>
<dbReference type="OrthoDB" id="1550900at2"/>
<gene>
    <name evidence="1" type="ORF">SAZU_5141</name>
</gene>
<organism evidence="1 2">
    <name type="scientific">Streptomyces azureus</name>
    <dbReference type="NCBI Taxonomy" id="146537"/>
    <lineage>
        <taxon>Bacteria</taxon>
        <taxon>Bacillati</taxon>
        <taxon>Actinomycetota</taxon>
        <taxon>Actinomycetes</taxon>
        <taxon>Kitasatosporales</taxon>
        <taxon>Streptomycetaceae</taxon>
        <taxon>Streptomyces</taxon>
    </lineage>
</organism>
<sequence>MAVLVEVEFSGVTAQQYDTVDQRVGARAEQPPEGLLFHTAIITDTGLRVVDLWESTAACEAFIANRLQPVIREVGYPEPSSGPKFSNVHYHFERRQPVGA</sequence>
<evidence type="ECO:0000313" key="1">
    <source>
        <dbReference type="EMBL" id="GAP50285.1"/>
    </source>
</evidence>
<dbReference type="Proteomes" id="UP000053859">
    <property type="component" value="Unassembled WGS sequence"/>
</dbReference>
<name>A0A0K8PQV4_STRAJ</name>
<dbReference type="PATRIC" id="fig|146537.3.peg.5411"/>
<reference evidence="1" key="1">
    <citation type="journal article" date="2015" name="Genome Announc.">
        <title>Draft Genome Sequence of Thiostrepton-Producing Streptomyces azureus ATCC 14921.</title>
        <authorList>
            <person name="Sakihara K."/>
            <person name="Maeda J."/>
            <person name="Tashiro K."/>
            <person name="Fujino Y."/>
            <person name="Kuhara S."/>
            <person name="Ohshima T."/>
            <person name="Ogata S."/>
            <person name="Doi K."/>
        </authorList>
    </citation>
    <scope>NUCLEOTIDE SEQUENCE [LARGE SCALE GENOMIC DNA]</scope>
    <source>
        <strain evidence="1">ATCC14921</strain>
    </source>
</reference>
<accession>A0A0K8PQV4</accession>
<dbReference type="EMBL" id="DF968330">
    <property type="protein sequence ID" value="GAP50285.1"/>
    <property type="molecule type" value="Genomic_DNA"/>
</dbReference>
<evidence type="ECO:0008006" key="3">
    <source>
        <dbReference type="Google" id="ProtNLM"/>
    </source>
</evidence>
<proteinExistence type="predicted"/>
<evidence type="ECO:0000313" key="2">
    <source>
        <dbReference type="Proteomes" id="UP000053859"/>
    </source>
</evidence>
<keyword evidence="2" id="KW-1185">Reference proteome</keyword>
<dbReference type="AlphaFoldDB" id="A0A0K8PQV4"/>